<evidence type="ECO:0000313" key="2">
    <source>
        <dbReference type="Proteomes" id="UP000223749"/>
    </source>
</evidence>
<dbReference type="EMBL" id="CP024091">
    <property type="protein sequence ID" value="ATP56236.1"/>
    <property type="molecule type" value="Genomic_DNA"/>
</dbReference>
<proteinExistence type="predicted"/>
<evidence type="ECO:0008006" key="3">
    <source>
        <dbReference type="Google" id="ProtNLM"/>
    </source>
</evidence>
<reference evidence="1 2" key="1">
    <citation type="submission" date="2017-10" db="EMBL/GenBank/DDBJ databases">
        <title>Whole genome of Pedobacter ginsengisoli T01R-27 isolated from tomato rhizosphere.</title>
        <authorList>
            <person name="Weon H.-Y."/>
            <person name="Lee S.A."/>
            <person name="Sang M.K."/>
            <person name="Song J."/>
        </authorList>
    </citation>
    <scope>NUCLEOTIDE SEQUENCE [LARGE SCALE GENOMIC DNA]</scope>
    <source>
        <strain evidence="1 2">T01R-27</strain>
    </source>
</reference>
<dbReference type="SUPFAM" id="SSF49464">
    <property type="entry name" value="Carboxypeptidase regulatory domain-like"/>
    <property type="match status" value="1"/>
</dbReference>
<accession>A0A2D1U3Q8</accession>
<keyword evidence="2" id="KW-1185">Reference proteome</keyword>
<name>A0A2D1U3Q8_9SPHI</name>
<protein>
    <recommendedName>
        <fullName evidence="3">TonB-dependent receptor plug domain-containing protein</fullName>
    </recommendedName>
</protein>
<dbReference type="OrthoDB" id="7432683at2"/>
<dbReference type="Pfam" id="PF13715">
    <property type="entry name" value="CarbopepD_reg_2"/>
    <property type="match status" value="1"/>
</dbReference>
<evidence type="ECO:0000313" key="1">
    <source>
        <dbReference type="EMBL" id="ATP56236.1"/>
    </source>
</evidence>
<gene>
    <name evidence="1" type="ORF">CPT03_07020</name>
</gene>
<dbReference type="RefSeq" id="WP_099438178.1">
    <property type="nucleotide sequence ID" value="NZ_CP024091.1"/>
</dbReference>
<organism evidence="1 2">
    <name type="scientific">Pedobacter ginsengisoli</name>
    <dbReference type="NCBI Taxonomy" id="363852"/>
    <lineage>
        <taxon>Bacteria</taxon>
        <taxon>Pseudomonadati</taxon>
        <taxon>Bacteroidota</taxon>
        <taxon>Sphingobacteriia</taxon>
        <taxon>Sphingobacteriales</taxon>
        <taxon>Sphingobacteriaceae</taxon>
        <taxon>Pedobacter</taxon>
    </lineage>
</organism>
<dbReference type="KEGG" id="pgs:CPT03_07020"/>
<sequence>MNKRLEISIPKSCSENWAGMTQVAGGKYCTSCQKKVTDFTDFNEKAIQEWFLLHQNEKVCGRFLKSQLVVQAEPKVSVWDMVRIKILTASVLLFPFTLKASSSSVTQKQTIEAAPVSKRTSPTKAFEKQRLLVDSIRTINGIVLDKTTKEVIPGAEVRIKGTEIKSYSDSKGNFQINLDKGVSPVLMVSYVGYMNFEQEVRIVSDKFIAIMLVEAPMGEVCIKKPSLLKRIFRPIKKSL</sequence>
<dbReference type="InterPro" id="IPR008969">
    <property type="entry name" value="CarboxyPept-like_regulatory"/>
</dbReference>
<dbReference type="AlphaFoldDB" id="A0A2D1U3Q8"/>
<dbReference type="Gene3D" id="2.60.40.1120">
    <property type="entry name" value="Carboxypeptidase-like, regulatory domain"/>
    <property type="match status" value="1"/>
</dbReference>
<dbReference type="Proteomes" id="UP000223749">
    <property type="component" value="Chromosome"/>
</dbReference>